<proteinExistence type="predicted"/>
<evidence type="ECO:0000313" key="2">
    <source>
        <dbReference type="Proteomes" id="UP000245845"/>
    </source>
</evidence>
<dbReference type="Pfam" id="PF18960">
    <property type="entry name" value="DUF5702"/>
    <property type="match status" value="1"/>
</dbReference>
<keyword evidence="2" id="KW-1185">Reference proteome</keyword>
<sequence>MKKGEVTAFLSLIFILIISFISAMIESTVIQTEKNQKRLDVDRAVFSIFGEYQKQLLEEYEVLAIDISYGTASYREENLLDRMRYYGSVGIEHDIQGIQYLSDKNGNAFREQVLDYMEDTYGISIIRDLAGMTGQWQEQELNGEELGRQDSEWNTQLEETLEENESMLPAEENPLPNVESLKQSSLLQLILPREYQLSGRQINLSEQPGARTLRKGKGSFYMRQDLNGIEERLLFHEYLLKKFSNAVETKGENRSLSYEIEYMIGGKGSDSENLEAVAKKLLAIRFGMNYLYLQTDTEKQAEVEALALTLSTLAALPAVAGIVKQVLLAAWAFGESVMDLRSMMSGRKAALVKNSGNWQLSLSSLMTLGTGEDTQEGMDAEDGLSYTDYLRILLFLQNEDTLTMKALDRVEQNIRLEKNITNFCIDSCVVKLKLQNKAIIREGLEYQFPVYFGYETA</sequence>
<name>A0A2Y9BM97_9FIRM</name>
<dbReference type="InterPro" id="IPR043756">
    <property type="entry name" value="DUF5702"/>
</dbReference>
<comment type="caution">
    <text evidence="1">The sequence shown here is derived from an EMBL/GenBank/DDBJ whole genome shotgun (WGS) entry which is preliminary data.</text>
</comment>
<reference evidence="1 2" key="1">
    <citation type="submission" date="2018-05" db="EMBL/GenBank/DDBJ databases">
        <title>The Hungate 1000. A catalogue of reference genomes from the rumen microbiome.</title>
        <authorList>
            <person name="Kelly W."/>
        </authorList>
    </citation>
    <scope>NUCLEOTIDE SEQUENCE [LARGE SCALE GENOMIC DNA]</scope>
    <source>
        <strain evidence="1 2">NLAE-zl-C242</strain>
    </source>
</reference>
<dbReference type="AlphaFoldDB" id="A0A2Y9BM97"/>
<protein>
    <submittedName>
        <fullName evidence="1">Uncharacterized protein</fullName>
    </submittedName>
</protein>
<dbReference type="EMBL" id="QGDL01000016">
    <property type="protein sequence ID" value="PWJ22953.1"/>
    <property type="molecule type" value="Genomic_DNA"/>
</dbReference>
<gene>
    <name evidence="1" type="ORF">A8806_116130</name>
</gene>
<dbReference type="RefSeq" id="WP_181368824.1">
    <property type="nucleotide sequence ID" value="NZ_BAAACK010000022.1"/>
</dbReference>
<evidence type="ECO:0000313" key="1">
    <source>
        <dbReference type="EMBL" id="PWJ22953.1"/>
    </source>
</evidence>
<dbReference type="Proteomes" id="UP000245845">
    <property type="component" value="Unassembled WGS sequence"/>
</dbReference>
<accession>A0A2Y9BM97</accession>
<organism evidence="1 2">
    <name type="scientific">Faecalicatena orotica</name>
    <dbReference type="NCBI Taxonomy" id="1544"/>
    <lineage>
        <taxon>Bacteria</taxon>
        <taxon>Bacillati</taxon>
        <taxon>Bacillota</taxon>
        <taxon>Clostridia</taxon>
        <taxon>Lachnospirales</taxon>
        <taxon>Lachnospiraceae</taxon>
        <taxon>Faecalicatena</taxon>
    </lineage>
</organism>